<dbReference type="Gene3D" id="3.40.50.300">
    <property type="entry name" value="P-loop containing nucleotide triphosphate hydrolases"/>
    <property type="match status" value="1"/>
</dbReference>
<dbReference type="EMBL" id="VSFG01000001">
    <property type="protein sequence ID" value="TYB49162.1"/>
    <property type="molecule type" value="Genomic_DNA"/>
</dbReference>
<dbReference type="AlphaFoldDB" id="A0A5D0NXZ7"/>
<dbReference type="InterPro" id="IPR050625">
    <property type="entry name" value="ParA/MinD_ATPase"/>
</dbReference>
<keyword evidence="3" id="KW-1185">Reference proteome</keyword>
<dbReference type="InterPro" id="IPR022521">
    <property type="entry name" value="Rv3660c"/>
</dbReference>
<dbReference type="GO" id="GO:0005524">
    <property type="term" value="F:ATP binding"/>
    <property type="evidence" value="ECO:0007669"/>
    <property type="project" value="TreeGrafter"/>
</dbReference>
<accession>A0A5D0NXZ7</accession>
<feature type="domain" description="Rv3660c-like CheY-like N-terminal" evidence="1">
    <location>
        <begin position="8"/>
        <end position="115"/>
    </location>
</feature>
<name>A0A5D0NXZ7_9ACTN</name>
<dbReference type="PANTHER" id="PTHR43384:SF11">
    <property type="entry name" value="SEPTUM SITE DETERMINING PROTEIN"/>
    <property type="match status" value="1"/>
</dbReference>
<organism evidence="2 3">
    <name type="scientific">Actinomadura chibensis</name>
    <dbReference type="NCBI Taxonomy" id="392828"/>
    <lineage>
        <taxon>Bacteria</taxon>
        <taxon>Bacillati</taxon>
        <taxon>Actinomycetota</taxon>
        <taxon>Actinomycetes</taxon>
        <taxon>Streptosporangiales</taxon>
        <taxon>Thermomonosporaceae</taxon>
        <taxon>Actinomadura</taxon>
    </lineage>
</organism>
<proteinExistence type="predicted"/>
<sequence>MNLAALIVTGDPVLADGLLRLAAAADAHAEVACGADEARAAWTWPALVLVGADVAADAASAGFPRRPGVVLVTPGAATSETYRLAVEVGAQDVAALPDHEDWLVDAFAAAGEPEGGWATTLCVTGSRGGAGASVLAAALGLTAAGQGLRTLLVDADPLGGGVDLMLGLEEREGVRWHDLAERRGRLNTATLRETLPSSGDLSVLSWRRGAPVPVSGESARSLLDSAVRGFDLVVVDVPRYPDDVGRAALRSADLTFVLVPAEVRATVAADGLAASLRRDTGELRLVVQGPAPGGLTADAVAHALDIPSAGSYERDRRLPAAIDEGALERACRRGPLAEFCARTLADLALQPYAYREEAAA</sequence>
<evidence type="ECO:0000259" key="1">
    <source>
        <dbReference type="Pfam" id="PF26563"/>
    </source>
</evidence>
<dbReference type="Pfam" id="PF06564">
    <property type="entry name" value="CBP_BcsQ"/>
    <property type="match status" value="1"/>
</dbReference>
<reference evidence="2 3" key="1">
    <citation type="submission" date="2019-08" db="EMBL/GenBank/DDBJ databases">
        <title>Actinomadura sp. nov. CYP1-5 isolated from mountain soil.</title>
        <authorList>
            <person name="Songsumanus A."/>
            <person name="Kuncharoen N."/>
            <person name="Kudo T."/>
            <person name="Yuki M."/>
            <person name="Igarashi Y."/>
            <person name="Tanasupawat S."/>
        </authorList>
    </citation>
    <scope>NUCLEOTIDE SEQUENCE [LARGE SCALE GENOMIC DNA]</scope>
    <source>
        <strain evidence="2 3">JCM 14158</strain>
    </source>
</reference>
<protein>
    <recommendedName>
        <fullName evidence="1">Rv3660c-like CheY-like N-terminal domain-containing protein</fullName>
    </recommendedName>
</protein>
<dbReference type="GO" id="GO:0016887">
    <property type="term" value="F:ATP hydrolysis activity"/>
    <property type="evidence" value="ECO:0007669"/>
    <property type="project" value="TreeGrafter"/>
</dbReference>
<dbReference type="InterPro" id="IPR017746">
    <property type="entry name" value="Cellulose_synthase_operon_BcsQ"/>
</dbReference>
<comment type="caution">
    <text evidence="2">The sequence shown here is derived from an EMBL/GenBank/DDBJ whole genome shotgun (WGS) entry which is preliminary data.</text>
</comment>
<dbReference type="InterPro" id="IPR027417">
    <property type="entry name" value="P-loop_NTPase"/>
</dbReference>
<dbReference type="GO" id="GO:0005829">
    <property type="term" value="C:cytosol"/>
    <property type="evidence" value="ECO:0007669"/>
    <property type="project" value="TreeGrafter"/>
</dbReference>
<dbReference type="GO" id="GO:0051782">
    <property type="term" value="P:negative regulation of cell division"/>
    <property type="evidence" value="ECO:0007669"/>
    <property type="project" value="TreeGrafter"/>
</dbReference>
<evidence type="ECO:0000313" key="2">
    <source>
        <dbReference type="EMBL" id="TYB49162.1"/>
    </source>
</evidence>
<dbReference type="NCBIfam" id="TIGR03815">
    <property type="entry name" value="CpaE_hom_Actino"/>
    <property type="match status" value="1"/>
</dbReference>
<dbReference type="Proteomes" id="UP000323380">
    <property type="component" value="Unassembled WGS sequence"/>
</dbReference>
<dbReference type="RefSeq" id="WP_067893933.1">
    <property type="nucleotide sequence ID" value="NZ_VSFG01000001.1"/>
</dbReference>
<evidence type="ECO:0000313" key="3">
    <source>
        <dbReference type="Proteomes" id="UP000323380"/>
    </source>
</evidence>
<dbReference type="Pfam" id="PF26563">
    <property type="entry name" value="Rv3660c_N"/>
    <property type="match status" value="1"/>
</dbReference>
<dbReference type="SUPFAM" id="SSF52540">
    <property type="entry name" value="P-loop containing nucleoside triphosphate hydrolases"/>
    <property type="match status" value="1"/>
</dbReference>
<gene>
    <name evidence="2" type="ORF">FXF69_08540</name>
</gene>
<dbReference type="STRING" id="1220554.GCA_001552135_04313"/>
<dbReference type="InterPro" id="IPR059050">
    <property type="entry name" value="Rv3660c_N"/>
</dbReference>
<dbReference type="GO" id="GO:0009898">
    <property type="term" value="C:cytoplasmic side of plasma membrane"/>
    <property type="evidence" value="ECO:0007669"/>
    <property type="project" value="TreeGrafter"/>
</dbReference>
<dbReference type="PANTHER" id="PTHR43384">
    <property type="entry name" value="SEPTUM SITE-DETERMINING PROTEIN MIND HOMOLOG, CHLOROPLASTIC-RELATED"/>
    <property type="match status" value="1"/>
</dbReference>